<accession>A0A2T2X9K5</accession>
<comment type="similarity">
    <text evidence="2">Belongs to the asparagine synthetase family.</text>
</comment>
<evidence type="ECO:0000256" key="3">
    <source>
        <dbReference type="ARBA" id="ARBA00012737"/>
    </source>
</evidence>
<dbReference type="EMBL" id="PXYT01000004">
    <property type="protein sequence ID" value="PSR31172.1"/>
    <property type="molecule type" value="Genomic_DNA"/>
</dbReference>
<name>A0A2T2X9K5_9FIRM</name>
<dbReference type="Proteomes" id="UP000242699">
    <property type="component" value="Unassembled WGS sequence"/>
</dbReference>
<reference evidence="13 14" key="1">
    <citation type="journal article" date="2014" name="BMC Genomics">
        <title>Comparison of environmental and isolate Sulfobacillus genomes reveals diverse carbon, sulfur, nitrogen, and hydrogen metabolisms.</title>
        <authorList>
            <person name="Justice N.B."/>
            <person name="Norman A."/>
            <person name="Brown C.T."/>
            <person name="Singh A."/>
            <person name="Thomas B.C."/>
            <person name="Banfield J.F."/>
        </authorList>
    </citation>
    <scope>NUCLEOTIDE SEQUENCE [LARGE SCALE GENOMIC DNA]</scope>
    <source>
        <strain evidence="13">AMDSBA1</strain>
    </source>
</reference>
<dbReference type="PROSITE" id="PS51278">
    <property type="entry name" value="GATASE_TYPE_2"/>
    <property type="match status" value="1"/>
</dbReference>
<feature type="binding site" evidence="10">
    <location>
        <position position="101"/>
    </location>
    <ligand>
        <name>L-glutamine</name>
        <dbReference type="ChEBI" id="CHEBI:58359"/>
    </ligand>
</feature>
<feature type="binding site" evidence="10">
    <location>
        <begin position="363"/>
        <end position="364"/>
    </location>
    <ligand>
        <name>ATP</name>
        <dbReference type="ChEBI" id="CHEBI:30616"/>
    </ligand>
</feature>
<dbReference type="CDD" id="cd01991">
    <property type="entry name" value="Asn_synthase_B_C"/>
    <property type="match status" value="1"/>
</dbReference>
<dbReference type="Pfam" id="PF13537">
    <property type="entry name" value="GATase_7"/>
    <property type="match status" value="1"/>
</dbReference>
<keyword evidence="7 9" id="KW-0315">Glutamine amidotransferase</keyword>
<comment type="catalytic activity">
    <reaction evidence="8">
        <text>L-aspartate + L-glutamine + ATP + H2O = L-asparagine + L-glutamate + AMP + diphosphate + H(+)</text>
        <dbReference type="Rhea" id="RHEA:12228"/>
        <dbReference type="ChEBI" id="CHEBI:15377"/>
        <dbReference type="ChEBI" id="CHEBI:15378"/>
        <dbReference type="ChEBI" id="CHEBI:29985"/>
        <dbReference type="ChEBI" id="CHEBI:29991"/>
        <dbReference type="ChEBI" id="CHEBI:30616"/>
        <dbReference type="ChEBI" id="CHEBI:33019"/>
        <dbReference type="ChEBI" id="CHEBI:58048"/>
        <dbReference type="ChEBI" id="CHEBI:58359"/>
        <dbReference type="ChEBI" id="CHEBI:456215"/>
        <dbReference type="EC" id="6.3.5.4"/>
    </reaction>
</comment>
<dbReference type="InterPro" id="IPR051786">
    <property type="entry name" value="ASN_synthetase/amidase"/>
</dbReference>
<comment type="caution">
    <text evidence="13">The sequence shown here is derived from an EMBL/GenBank/DDBJ whole genome shotgun (WGS) entry which is preliminary data.</text>
</comment>
<evidence type="ECO:0000256" key="4">
    <source>
        <dbReference type="ARBA" id="ARBA00022741"/>
    </source>
</evidence>
<evidence type="ECO:0000313" key="14">
    <source>
        <dbReference type="Proteomes" id="UP000242699"/>
    </source>
</evidence>
<evidence type="ECO:0000259" key="12">
    <source>
        <dbReference type="PROSITE" id="PS51278"/>
    </source>
</evidence>
<evidence type="ECO:0000256" key="9">
    <source>
        <dbReference type="PIRSR" id="PIRSR001589-1"/>
    </source>
</evidence>
<proteinExistence type="inferred from homology"/>
<evidence type="ECO:0000256" key="10">
    <source>
        <dbReference type="PIRSR" id="PIRSR001589-2"/>
    </source>
</evidence>
<feature type="active site" description="For GATase activity" evidence="9">
    <location>
        <position position="4"/>
    </location>
</feature>
<dbReference type="InterPro" id="IPR017932">
    <property type="entry name" value="GATase_2_dom"/>
</dbReference>
<keyword evidence="6 9" id="KW-0061">Asparagine biosynthesis</keyword>
<dbReference type="CDD" id="cd00712">
    <property type="entry name" value="AsnB"/>
    <property type="match status" value="1"/>
</dbReference>
<dbReference type="AlphaFoldDB" id="A0A2T2X9K5"/>
<dbReference type="InterPro" id="IPR001962">
    <property type="entry name" value="Asn_synthase"/>
</dbReference>
<dbReference type="InterPro" id="IPR029055">
    <property type="entry name" value="Ntn_hydrolases_N"/>
</dbReference>
<dbReference type="EC" id="6.3.5.4" evidence="3"/>
<dbReference type="InterPro" id="IPR033738">
    <property type="entry name" value="AsnB_N"/>
</dbReference>
<dbReference type="PANTHER" id="PTHR43284">
    <property type="entry name" value="ASPARAGINE SYNTHETASE (GLUTAMINE-HYDROLYZING)"/>
    <property type="match status" value="1"/>
</dbReference>
<dbReference type="GO" id="GO:0005829">
    <property type="term" value="C:cytosol"/>
    <property type="evidence" value="ECO:0007669"/>
    <property type="project" value="TreeGrafter"/>
</dbReference>
<keyword evidence="4 10" id="KW-0547">Nucleotide-binding</keyword>
<evidence type="ECO:0000256" key="5">
    <source>
        <dbReference type="ARBA" id="ARBA00022840"/>
    </source>
</evidence>
<sequence>MRVCGVCGVVNANNHNVDPHVIAGMMKWLAHRGPDDEGMWHRRNVGLGFRRLSILDLSGGHQPMTGEDSTVVSVVNGEIYNYRELRSMLQKKGHHFRSESDAEVVPHLYEEGGIDEVVRKIRGMFAMAIWDAQHESLYLIRDHFGIKPLYYRFEEGVLAFSSEIKSLLSALPQVPSVNKQAIWDYFTFQYVPDPLTMFEGVYELPAAHYLRLHGKQVSLQRYWQLEFHPDPALGLERAVHIIRDALTDSVNRHKNSDVRWGAYLSSGIDSTLVVALLRESHEVDTFSIGFSGRHREINELGLARATAKALGTRHHEVEVDREEYQEKLPEIIVAQENPIADPSAPALYFLAREAKKFVTVILSGEGSDELFGGYPIYQEPLALEPFRRLPRALRESLWWTASKLPPGTKGRGYIQRGMTPLNRRFIGNARMFSEEDKKEFLASEVYHAVQSSFRVTDPYYALPYELDDSAVMQTVDCHTWLPGDILMKADKMSMAHSLELRVPFLDVELFEKAARSLPQHLRVNRSITKVALRRAAEGIVPEEVVNRPKLGFPIPIVDWIAGDMQPFIRDVFSTVQPEFLDAGYFQHLLDTPQYVFNRDRKIWTGLVFLLWYQRFIGSNAVFDARRPISLS</sequence>
<dbReference type="PANTHER" id="PTHR43284:SF1">
    <property type="entry name" value="ASPARAGINE SYNTHETASE"/>
    <property type="match status" value="1"/>
</dbReference>
<dbReference type="SUPFAM" id="SSF52402">
    <property type="entry name" value="Adenine nucleotide alpha hydrolases-like"/>
    <property type="match status" value="1"/>
</dbReference>
<evidence type="ECO:0000256" key="6">
    <source>
        <dbReference type="ARBA" id="ARBA00022888"/>
    </source>
</evidence>
<organism evidence="13 14">
    <name type="scientific">Sulfobacillus benefaciens</name>
    <dbReference type="NCBI Taxonomy" id="453960"/>
    <lineage>
        <taxon>Bacteria</taxon>
        <taxon>Bacillati</taxon>
        <taxon>Bacillota</taxon>
        <taxon>Clostridia</taxon>
        <taxon>Eubacteriales</taxon>
        <taxon>Clostridiales Family XVII. Incertae Sedis</taxon>
        <taxon>Sulfobacillus</taxon>
    </lineage>
</organism>
<dbReference type="GO" id="GO:0005524">
    <property type="term" value="F:ATP binding"/>
    <property type="evidence" value="ECO:0007669"/>
    <property type="project" value="UniProtKB-KW"/>
</dbReference>
<evidence type="ECO:0000256" key="2">
    <source>
        <dbReference type="ARBA" id="ARBA00005752"/>
    </source>
</evidence>
<dbReference type="PIRSF" id="PIRSF001589">
    <property type="entry name" value="Asn_synthetase_glu-h"/>
    <property type="match status" value="1"/>
</dbReference>
<evidence type="ECO:0000256" key="11">
    <source>
        <dbReference type="PIRSR" id="PIRSR001589-3"/>
    </source>
</evidence>
<dbReference type="SUPFAM" id="SSF56235">
    <property type="entry name" value="N-terminal nucleophile aminohydrolases (Ntn hydrolases)"/>
    <property type="match status" value="1"/>
</dbReference>
<dbReference type="Gene3D" id="3.60.20.10">
    <property type="entry name" value="Glutamine Phosphoribosylpyrophosphate, subunit 1, domain 1"/>
    <property type="match status" value="1"/>
</dbReference>
<dbReference type="GO" id="GO:0006529">
    <property type="term" value="P:asparagine biosynthetic process"/>
    <property type="evidence" value="ECO:0007669"/>
    <property type="project" value="UniProtKB-KW"/>
</dbReference>
<dbReference type="InterPro" id="IPR014729">
    <property type="entry name" value="Rossmann-like_a/b/a_fold"/>
</dbReference>
<feature type="domain" description="Glutamine amidotransferase type-2" evidence="12">
    <location>
        <begin position="4"/>
        <end position="215"/>
    </location>
</feature>
<dbReference type="Pfam" id="PF00733">
    <property type="entry name" value="Asn_synthase"/>
    <property type="match status" value="1"/>
</dbReference>
<keyword evidence="5 10" id="KW-0067">ATP-binding</keyword>
<evidence type="ECO:0000313" key="13">
    <source>
        <dbReference type="EMBL" id="PSR31172.1"/>
    </source>
</evidence>
<dbReference type="GO" id="GO:0004066">
    <property type="term" value="F:asparagine synthase (glutamine-hydrolyzing) activity"/>
    <property type="evidence" value="ECO:0007669"/>
    <property type="project" value="UniProtKB-EC"/>
</dbReference>
<keyword evidence="9" id="KW-0028">Amino-acid biosynthesis</keyword>
<evidence type="ECO:0000256" key="8">
    <source>
        <dbReference type="ARBA" id="ARBA00048741"/>
    </source>
</evidence>
<feature type="binding site" evidence="10">
    <location>
        <position position="288"/>
    </location>
    <ligand>
        <name>ATP</name>
        <dbReference type="ChEBI" id="CHEBI:30616"/>
    </ligand>
</feature>
<evidence type="ECO:0000256" key="7">
    <source>
        <dbReference type="ARBA" id="ARBA00022962"/>
    </source>
</evidence>
<evidence type="ECO:0000256" key="1">
    <source>
        <dbReference type="ARBA" id="ARBA00005187"/>
    </source>
</evidence>
<dbReference type="NCBIfam" id="TIGR01536">
    <property type="entry name" value="asn_synth_AEB"/>
    <property type="match status" value="1"/>
</dbReference>
<feature type="site" description="Important for beta-aspartyl-AMP intermediate formation" evidence="11">
    <location>
        <position position="365"/>
    </location>
</feature>
<dbReference type="Gene3D" id="3.40.50.620">
    <property type="entry name" value="HUPs"/>
    <property type="match status" value="1"/>
</dbReference>
<dbReference type="InterPro" id="IPR006426">
    <property type="entry name" value="Asn_synth_AEB"/>
</dbReference>
<protein>
    <recommendedName>
        <fullName evidence="3">asparagine synthase (glutamine-hydrolyzing)</fullName>
        <ecNumber evidence="3">6.3.5.4</ecNumber>
    </recommendedName>
</protein>
<gene>
    <name evidence="13" type="primary">asnB</name>
    <name evidence="13" type="ORF">C7B43_03480</name>
</gene>
<comment type="pathway">
    <text evidence="1">Amino-acid biosynthesis; L-asparagine biosynthesis; L-asparagine from L-aspartate (L-Gln route): step 1/1.</text>
</comment>